<dbReference type="STRING" id="101091.A0A1C7NE59"/>
<evidence type="ECO:0000313" key="3">
    <source>
        <dbReference type="Proteomes" id="UP000093000"/>
    </source>
</evidence>
<name>A0A1C7NE59_9FUNG</name>
<dbReference type="Pfam" id="PF14200">
    <property type="entry name" value="RicinB_lectin_2"/>
    <property type="match status" value="1"/>
</dbReference>
<protein>
    <recommendedName>
        <fullName evidence="1">Ricin B lectin domain-containing protein</fullName>
    </recommendedName>
</protein>
<dbReference type="InterPro" id="IPR000772">
    <property type="entry name" value="Ricin_B_lectin"/>
</dbReference>
<feature type="domain" description="Ricin B lectin" evidence="1">
    <location>
        <begin position="6"/>
        <end position="142"/>
    </location>
</feature>
<evidence type="ECO:0000313" key="2">
    <source>
        <dbReference type="EMBL" id="OBZ87220.1"/>
    </source>
</evidence>
<dbReference type="Gene3D" id="2.80.10.50">
    <property type="match status" value="1"/>
</dbReference>
<dbReference type="PROSITE" id="PS50231">
    <property type="entry name" value="RICIN_B_LECTIN"/>
    <property type="match status" value="1"/>
</dbReference>
<keyword evidence="3" id="KW-1185">Reference proteome</keyword>
<dbReference type="Proteomes" id="UP000093000">
    <property type="component" value="Unassembled WGS sequence"/>
</dbReference>
<dbReference type="CDD" id="cd23454">
    <property type="entry name" value="beta-trefoil_Ricin_GllA-1"/>
    <property type="match status" value="1"/>
</dbReference>
<evidence type="ECO:0000259" key="1">
    <source>
        <dbReference type="SMART" id="SM00458"/>
    </source>
</evidence>
<dbReference type="AlphaFoldDB" id="A0A1C7NE59"/>
<accession>A0A1C7NE59</accession>
<reference evidence="2 3" key="1">
    <citation type="submission" date="2016-03" db="EMBL/GenBank/DDBJ databases">
        <title>Choanephora cucurbitarum.</title>
        <authorList>
            <person name="Min B."/>
            <person name="Park H."/>
            <person name="Park J.-H."/>
            <person name="Shin H.-D."/>
            <person name="Choi I.-G."/>
        </authorList>
    </citation>
    <scope>NUCLEOTIDE SEQUENCE [LARGE SCALE GENOMIC DNA]</scope>
    <source>
        <strain evidence="2 3">KUS-F28377</strain>
    </source>
</reference>
<proteinExistence type="predicted"/>
<dbReference type="EMBL" id="LUGH01000238">
    <property type="protein sequence ID" value="OBZ87220.1"/>
    <property type="molecule type" value="Genomic_DNA"/>
</dbReference>
<gene>
    <name evidence="2" type="ORF">A0J61_04729</name>
</gene>
<sequence length="160" mass="18520">MDEFPSGYFYIKSHSCGKVIDVDGASVKNDAKILIWPPKHNDDRDNQLWYYQDGFIVNKHSGKVLDVRGGPLVQDAWICQYDRKLTEEAQNQRWGYDEGFIYPLADPHMVLDIRGNQTADGTRLILYHKKLGHNLNQLWDLIPAGPVRAEREVLFEVDFE</sequence>
<dbReference type="SMART" id="SM00458">
    <property type="entry name" value="RICIN"/>
    <property type="match status" value="1"/>
</dbReference>
<comment type="caution">
    <text evidence="2">The sequence shown here is derived from an EMBL/GenBank/DDBJ whole genome shotgun (WGS) entry which is preliminary data.</text>
</comment>
<dbReference type="OrthoDB" id="9895617at2759"/>
<organism evidence="2 3">
    <name type="scientific">Choanephora cucurbitarum</name>
    <dbReference type="NCBI Taxonomy" id="101091"/>
    <lineage>
        <taxon>Eukaryota</taxon>
        <taxon>Fungi</taxon>
        <taxon>Fungi incertae sedis</taxon>
        <taxon>Mucoromycota</taxon>
        <taxon>Mucoromycotina</taxon>
        <taxon>Mucoromycetes</taxon>
        <taxon>Mucorales</taxon>
        <taxon>Mucorineae</taxon>
        <taxon>Choanephoraceae</taxon>
        <taxon>Choanephoroideae</taxon>
        <taxon>Choanephora</taxon>
    </lineage>
</organism>
<dbReference type="InterPro" id="IPR035992">
    <property type="entry name" value="Ricin_B-like_lectins"/>
</dbReference>
<dbReference type="InParanoid" id="A0A1C7NE59"/>
<dbReference type="SUPFAM" id="SSF50370">
    <property type="entry name" value="Ricin B-like lectins"/>
    <property type="match status" value="1"/>
</dbReference>